<dbReference type="PANTHER" id="PTHR23335:SF1">
    <property type="entry name" value="CALMODULIN-BINDING TRANSCRIPTION ACTIVATOR, ISOFORM F"/>
    <property type="match status" value="1"/>
</dbReference>
<feature type="region of interest" description="Disordered" evidence="3">
    <location>
        <begin position="176"/>
        <end position="198"/>
    </location>
</feature>
<feature type="region of interest" description="Disordered" evidence="3">
    <location>
        <begin position="964"/>
        <end position="998"/>
    </location>
</feature>
<dbReference type="PROSITE" id="PS50088">
    <property type="entry name" value="ANK_REPEAT"/>
    <property type="match status" value="1"/>
</dbReference>
<dbReference type="SMART" id="SM00429">
    <property type="entry name" value="IPT"/>
    <property type="match status" value="1"/>
</dbReference>
<feature type="compositionally biased region" description="Basic residues" evidence="3">
    <location>
        <begin position="1445"/>
        <end position="1461"/>
    </location>
</feature>
<reference evidence="5" key="1">
    <citation type="submission" date="2021-07" db="EMBL/GenBank/DDBJ databases">
        <title>Draft genome of Mortierella alpina, strain LL118, isolated from an aspen leaf litter sample.</title>
        <authorList>
            <person name="Yang S."/>
            <person name="Vinatzer B.A."/>
        </authorList>
    </citation>
    <scope>NUCLEOTIDE SEQUENCE</scope>
    <source>
        <strain evidence="5">LL118</strain>
    </source>
</reference>
<feature type="compositionally biased region" description="Pro residues" evidence="3">
    <location>
        <begin position="660"/>
        <end position="669"/>
    </location>
</feature>
<dbReference type="CDD" id="cd00102">
    <property type="entry name" value="IPT"/>
    <property type="match status" value="1"/>
</dbReference>
<sequence>MSSQQSHTQLPPQTIGSCPSSPPCTGSLSSSSPSSPSSPSSLLAASHSLGQIQPQEQFQCQQHHGHGLALPREQYQTQIHLHPLQGQQHHPQEQHEVLAPLRQHPFSGSSSLQEHNIASAPPSNLQTSSAQPVSSSPYPSAQLQQQEHRYAYLPSKHSYQVRHHSLPNLEVTCDLSEPHQQRQPQRSQQYQQHVSQHQQLLNASSPFYHPDLQVEQAEPTASRPNSMRPELRQAHPPSFSSSLSSSSLSSLSSPSSFLQGARFGETSSEMDNCDPSIGSSGTFSASNYPPWTKADSLLGHGTHHTSGTAQRYNNEQSDEIIRRLSCSSAGSEVNTGASSMTDENDLMSAYSLDVRIIQKKDQLEELSAIGGAISAPIVEEVRTGQQFLIKLHLSRDGVGHTSRLPSLRVSRRVAINTAGESRTEPEPLTLEIAVHLAKSGQVRKGACAKCCHKYGPSSPILLLLDPFSPSGLDPATYAHVDTTTGSITMLAKVVCSSTDHGERGNKDRYIFEFKLKRLSNSLTTHSNGSGSSSMDSPEDDGETIATCFTPPIMASGHHKAKRMYPNPRPSKVAKGGPTPKTKTIKRHKSEPNIMTPFQGPAAGSMVDHSGFSSTMPFLAEHLSQVPMMGSYSNQSTDSNMQPHGANSQHAGSYMSSLPHPSAPMQPPHQPQPFPRITAVRPDHGPIRKTTDVVLRGGFFREGMVPYFGCFPAQDVIVETANLIVCKAPESPLPGAVSITIYDSMGNSFSDLGQFTYTDDTETELLILQLQLRLAHRALEYLHTQATGRKGNALDILKDIPGLSTSPRSGSLQMDALEPGGTNAVAEEIPRASSLSEVEQGVLDMLDQLPYGMDISLQLEDGSNLLHLSLLLGFDTLTERLLEEGCDTEAQDAWSMTPLMYAVLKGNERMARSLVLAGTSSSGVRTPQEFYDSLPWVIERSSTITNILSISCSRYSVTARSSAVDSVEDELEQDGMDDEGRPSSSSDWDDSQDSDSTQATITRRSIAMPNSKDAVAKVDSGYTRTFESESEMMTQLADALQGIHTYHGMPPLGQQDLPPFHTVESDGSITINNRVIMTNTDLGAELYTNVNPESGYHSGVVSEVQKRLNRLHMATLPSQGVQMTVLLKKLSPASPAPSSSLARSIPLELFRTGDSFNIEIRLATTPSLLENGENALLPMPKEYLGIRFPREMVKRVSGRPAFVLSEMTYSLRMTIELGKTENRQSEVSVMGEEEEDGEEDDAVGDHAEDSALLLSGACQACSKFLHEHGKLSPSRRSGQDPWMYPILQFSVPGGGLVSTSLQHRQQQHPHPGGNSGGSNNADPPGVVELREGMCEVKAKVNCSSMHHLIQRERAKRAAISEQQKQKDQRSDTDQESSCSACSSLSFLSPCSPTPESVSESIASTASTPSEGSEPSSRMSKLKECARSRGHDDDDDYSSCYPSRPTDKKRRSSSSTRSAHKTCKAMPRNLTRQELQEFAHLDIKRAPEPPLAALHPKCSSPAAHVSRSTTSLKTALPSLSSTPSCSPLTWATSLSASSSVPDPSLRRPVKADHKLPVLSLRARKSSFLSPPMTKTERPESLSFSSSPRTRHHQQRYKQGSPEPELRLNTSCSSRVTKHNAVVKPKSILKTTGLSTSFPAAPASSTRISMPTTHVSPTEERASFGNTLPPAWPTSALAAAPLASAHASNDADDDVDIVLDAGIRPCSSTVYTVYAKHGLQQPASLSALVSPASPPDASDHPRALSAAKRPSSFQGVARPPAPEPVSVVYSPSKDRRASIGPPRLCYVSKVARPLPPVRSEPASSVHILYMPGWGSAPTTPTSVSRDPRLRSKWSDTLPDSTPASPTATTAAAAPEQFAGRNSDDYMQVVQTTLKTAIHIDGQVALHLALVRPKDLLSCVLDIDTTIAEMEQHLSAGLKIARDVWYLESQPDSCTATQGALWLMLYNTIDTPQPPLTVSGCTSNAIAPSEQCFPAVEEETPSSTADRHLHPHFKDNNRAVPLRWSIALAVPQAPHDRSDERRISGLLMFVKAIQFYGGMQQDVFISLPDQRPKSRSSFLPALSFTATSDTSPLVSSPQEIASCASPLLESTVVLASDKPRQRSRFSSLDDHGYFSDLSDADQHRTPPALTNFDALAPPSSLITSLPGQDQDQIYPKLSKGEKPFCPPPVSSSHCFIDLTASDDDDDDDDSNNNNSNNSNTIDHEQWVPKSYGRFFDATAAPAASDSLSVPKQEPVSTLSDH</sequence>
<protein>
    <recommendedName>
        <fullName evidence="4">IPT/TIG domain-containing protein</fullName>
    </recommendedName>
</protein>
<feature type="compositionally biased region" description="Polar residues" evidence="3">
    <location>
        <begin position="1"/>
        <end position="15"/>
    </location>
</feature>
<dbReference type="Gene3D" id="2.60.40.10">
    <property type="entry name" value="Immunoglobulins"/>
    <property type="match status" value="1"/>
</dbReference>
<organism evidence="5 6">
    <name type="scientific">Mortierella alpina</name>
    <name type="common">Oleaginous fungus</name>
    <name type="synonym">Mortierella renispora</name>
    <dbReference type="NCBI Taxonomy" id="64518"/>
    <lineage>
        <taxon>Eukaryota</taxon>
        <taxon>Fungi</taxon>
        <taxon>Fungi incertae sedis</taxon>
        <taxon>Mucoromycota</taxon>
        <taxon>Mortierellomycotina</taxon>
        <taxon>Mortierellomycetes</taxon>
        <taxon>Mortierellales</taxon>
        <taxon>Mortierellaceae</taxon>
        <taxon>Mortierella</taxon>
    </lineage>
</organism>
<feature type="region of interest" description="Disordered" evidence="3">
    <location>
        <begin position="1724"/>
        <end position="1774"/>
    </location>
</feature>
<dbReference type="Pfam" id="PF12796">
    <property type="entry name" value="Ank_2"/>
    <property type="match status" value="1"/>
</dbReference>
<feature type="region of interest" description="Disordered" evidence="3">
    <location>
        <begin position="215"/>
        <end position="285"/>
    </location>
</feature>
<dbReference type="SUPFAM" id="SSF48403">
    <property type="entry name" value="Ankyrin repeat"/>
    <property type="match status" value="1"/>
</dbReference>
<feature type="region of interest" description="Disordered" evidence="3">
    <location>
        <begin position="104"/>
        <end position="145"/>
    </location>
</feature>
<dbReference type="EMBL" id="JAIFTL010000052">
    <property type="protein sequence ID" value="KAG9324939.1"/>
    <property type="molecule type" value="Genomic_DNA"/>
</dbReference>
<dbReference type="Gene3D" id="1.25.40.20">
    <property type="entry name" value="Ankyrin repeat-containing domain"/>
    <property type="match status" value="1"/>
</dbReference>
<evidence type="ECO:0000256" key="2">
    <source>
        <dbReference type="PROSITE-ProRule" id="PRU00023"/>
    </source>
</evidence>
<dbReference type="GO" id="GO:0003712">
    <property type="term" value="F:transcription coregulator activity"/>
    <property type="evidence" value="ECO:0007669"/>
    <property type="project" value="TreeGrafter"/>
</dbReference>
<dbReference type="PANTHER" id="PTHR23335">
    <property type="entry name" value="CALMODULIN-BINDING TRANSCRIPTION ACTIVATOR CAMTA"/>
    <property type="match status" value="1"/>
</dbReference>
<feature type="compositionally biased region" description="Acidic residues" evidence="3">
    <location>
        <begin position="1230"/>
        <end position="1241"/>
    </location>
</feature>
<evidence type="ECO:0000256" key="1">
    <source>
        <dbReference type="ARBA" id="ARBA00023043"/>
    </source>
</evidence>
<feature type="region of interest" description="Disordered" evidence="3">
    <location>
        <begin position="1564"/>
        <end position="1605"/>
    </location>
</feature>
<dbReference type="InterPro" id="IPR036770">
    <property type="entry name" value="Ankyrin_rpt-contain_sf"/>
</dbReference>
<feature type="compositionally biased region" description="Basic and acidic residues" evidence="3">
    <location>
        <begin position="1419"/>
        <end position="1430"/>
    </location>
</feature>
<feature type="compositionally biased region" description="Polar residues" evidence="3">
    <location>
        <begin position="106"/>
        <end position="145"/>
    </location>
</feature>
<feature type="compositionally biased region" description="Low complexity" evidence="3">
    <location>
        <begin position="1837"/>
        <end position="1851"/>
    </location>
</feature>
<feature type="compositionally biased region" description="Low complexity" evidence="3">
    <location>
        <begin position="521"/>
        <end position="533"/>
    </location>
</feature>
<keyword evidence="1 2" id="KW-0040">ANK repeat</keyword>
<feature type="region of interest" description="Disordered" evidence="3">
    <location>
        <begin position="1391"/>
        <end position="1468"/>
    </location>
</feature>
<feature type="region of interest" description="Disordered" evidence="3">
    <location>
        <begin position="1294"/>
        <end position="1325"/>
    </location>
</feature>
<accession>A0A9P8CZT1</accession>
<feature type="compositionally biased region" description="Polar residues" evidence="3">
    <location>
        <begin position="2136"/>
        <end position="2147"/>
    </location>
</feature>
<feature type="region of interest" description="Disordered" evidence="3">
    <location>
        <begin position="1813"/>
        <end position="1854"/>
    </location>
</feature>
<dbReference type="InterPro" id="IPR013783">
    <property type="entry name" value="Ig-like_fold"/>
</dbReference>
<feature type="region of interest" description="Disordered" evidence="3">
    <location>
        <begin position="1"/>
        <end position="66"/>
    </location>
</feature>
<feature type="repeat" description="ANK" evidence="2">
    <location>
        <begin position="860"/>
        <end position="892"/>
    </location>
</feature>
<feature type="compositionally biased region" description="Low complexity" evidence="3">
    <location>
        <begin position="181"/>
        <end position="198"/>
    </location>
</feature>
<name>A0A9P8CZT1_MORAP</name>
<dbReference type="SUPFAM" id="SSF81296">
    <property type="entry name" value="E set domains"/>
    <property type="match status" value="1"/>
</dbReference>
<feature type="region of interest" description="Disordered" evidence="3">
    <location>
        <begin position="1220"/>
        <end position="1241"/>
    </location>
</feature>
<dbReference type="Proteomes" id="UP000717515">
    <property type="component" value="Unassembled WGS sequence"/>
</dbReference>
<feature type="compositionally biased region" description="Acidic residues" evidence="3">
    <location>
        <begin position="2176"/>
        <end position="2186"/>
    </location>
</feature>
<dbReference type="InterPro" id="IPR014756">
    <property type="entry name" value="Ig_E-set"/>
</dbReference>
<feature type="compositionally biased region" description="Polar residues" evidence="3">
    <location>
        <begin position="2221"/>
        <end position="2237"/>
    </location>
</feature>
<feature type="compositionally biased region" description="Low complexity" evidence="3">
    <location>
        <begin position="1301"/>
        <end position="1319"/>
    </location>
</feature>
<feature type="region of interest" description="Disordered" evidence="3">
    <location>
        <begin position="557"/>
        <end position="584"/>
    </location>
</feature>
<dbReference type="GO" id="GO:0005634">
    <property type="term" value="C:nucleus"/>
    <property type="evidence" value="ECO:0007669"/>
    <property type="project" value="TreeGrafter"/>
</dbReference>
<feature type="compositionally biased region" description="Polar residues" evidence="3">
    <location>
        <begin position="1392"/>
        <end position="1417"/>
    </location>
</feature>
<dbReference type="GO" id="GO:0006357">
    <property type="term" value="P:regulation of transcription by RNA polymerase II"/>
    <property type="evidence" value="ECO:0007669"/>
    <property type="project" value="TreeGrafter"/>
</dbReference>
<feature type="region of interest" description="Disordered" evidence="3">
    <location>
        <begin position="1352"/>
        <end position="1375"/>
    </location>
</feature>
<feature type="region of interest" description="Disordered" evidence="3">
    <location>
        <begin position="2136"/>
        <end position="2158"/>
    </location>
</feature>
<evidence type="ECO:0000313" key="5">
    <source>
        <dbReference type="EMBL" id="KAG9324939.1"/>
    </source>
</evidence>
<feature type="compositionally biased region" description="Polar residues" evidence="3">
    <location>
        <begin position="632"/>
        <end position="655"/>
    </location>
</feature>
<feature type="region of interest" description="Disordered" evidence="3">
    <location>
        <begin position="2171"/>
        <end position="2202"/>
    </location>
</feature>
<feature type="compositionally biased region" description="Acidic residues" evidence="3">
    <location>
        <begin position="965"/>
        <end position="976"/>
    </location>
</feature>
<dbReference type="GO" id="GO:0003690">
    <property type="term" value="F:double-stranded DNA binding"/>
    <property type="evidence" value="ECO:0007669"/>
    <property type="project" value="TreeGrafter"/>
</dbReference>
<evidence type="ECO:0000256" key="3">
    <source>
        <dbReference type="SAM" id="MobiDB-lite"/>
    </source>
</evidence>
<evidence type="ECO:0000259" key="4">
    <source>
        <dbReference type="SMART" id="SM00429"/>
    </source>
</evidence>
<feature type="region of interest" description="Disordered" evidence="3">
    <location>
        <begin position="521"/>
        <end position="543"/>
    </location>
</feature>
<dbReference type="InterPro" id="IPR002110">
    <property type="entry name" value="Ankyrin_rpt"/>
</dbReference>
<dbReference type="Pfam" id="PF01833">
    <property type="entry name" value="TIG"/>
    <property type="match status" value="1"/>
</dbReference>
<feature type="compositionally biased region" description="Low complexity" evidence="3">
    <location>
        <begin position="236"/>
        <end position="258"/>
    </location>
</feature>
<feature type="domain" description="IPT/TIG" evidence="4">
    <location>
        <begin position="673"/>
        <end position="757"/>
    </location>
</feature>
<feature type="region of interest" description="Disordered" evidence="3">
    <location>
        <begin position="632"/>
        <end position="669"/>
    </location>
</feature>
<feature type="compositionally biased region" description="Low complexity" evidence="3">
    <location>
        <begin position="16"/>
        <end position="62"/>
    </location>
</feature>
<proteinExistence type="predicted"/>
<dbReference type="InterPro" id="IPR002909">
    <property type="entry name" value="IPT_dom"/>
</dbReference>
<evidence type="ECO:0000313" key="6">
    <source>
        <dbReference type="Proteomes" id="UP000717515"/>
    </source>
</evidence>
<gene>
    <name evidence="5" type="ORF">KVV02_005178</name>
</gene>
<feature type="compositionally biased region" description="Basic and acidic residues" evidence="3">
    <location>
        <begin position="1362"/>
        <end position="1371"/>
    </location>
</feature>
<feature type="region of interest" description="Disordered" evidence="3">
    <location>
        <begin position="2217"/>
        <end position="2237"/>
    </location>
</feature>
<comment type="caution">
    <text evidence="5">The sequence shown here is derived from an EMBL/GenBank/DDBJ whole genome shotgun (WGS) entry which is preliminary data.</text>
</comment>